<dbReference type="EMBL" id="VUJU01003981">
    <property type="protein sequence ID" value="KAF0755933.1"/>
    <property type="molecule type" value="Genomic_DNA"/>
</dbReference>
<name>A0A6G0YHB0_APHCR</name>
<comment type="caution">
    <text evidence="1">The sequence shown here is derived from an EMBL/GenBank/DDBJ whole genome shotgun (WGS) entry which is preliminary data.</text>
</comment>
<organism evidence="1 2">
    <name type="scientific">Aphis craccivora</name>
    <name type="common">Cowpea aphid</name>
    <dbReference type="NCBI Taxonomy" id="307492"/>
    <lineage>
        <taxon>Eukaryota</taxon>
        <taxon>Metazoa</taxon>
        <taxon>Ecdysozoa</taxon>
        <taxon>Arthropoda</taxon>
        <taxon>Hexapoda</taxon>
        <taxon>Insecta</taxon>
        <taxon>Pterygota</taxon>
        <taxon>Neoptera</taxon>
        <taxon>Paraneoptera</taxon>
        <taxon>Hemiptera</taxon>
        <taxon>Sternorrhyncha</taxon>
        <taxon>Aphidomorpha</taxon>
        <taxon>Aphidoidea</taxon>
        <taxon>Aphididae</taxon>
        <taxon>Aphidini</taxon>
        <taxon>Aphis</taxon>
        <taxon>Aphis</taxon>
    </lineage>
</organism>
<dbReference type="AlphaFoldDB" id="A0A6G0YHB0"/>
<dbReference type="Proteomes" id="UP000478052">
    <property type="component" value="Unassembled WGS sequence"/>
</dbReference>
<evidence type="ECO:0000313" key="1">
    <source>
        <dbReference type="EMBL" id="KAF0755933.1"/>
    </source>
</evidence>
<reference evidence="1 2" key="1">
    <citation type="submission" date="2019-08" db="EMBL/GenBank/DDBJ databases">
        <title>Whole genome of Aphis craccivora.</title>
        <authorList>
            <person name="Voronova N.V."/>
            <person name="Shulinski R.S."/>
            <person name="Bandarenka Y.V."/>
            <person name="Zhorov D.G."/>
            <person name="Warner D."/>
        </authorList>
    </citation>
    <scope>NUCLEOTIDE SEQUENCE [LARGE SCALE GENOMIC DNA]</scope>
    <source>
        <strain evidence="1">180601</strain>
        <tissue evidence="1">Whole Body</tissue>
    </source>
</reference>
<sequence>MWFLYRASRVSRAYNVYSIPTARDLTSHELIRADEKEFPQNYFSRQKSQFKMSGSLDKTQIAACAAVYIIMLGGDYLKGKLVEKEKRKSCKERRYWMHEIYKSRARYNATDLLEDLKRGPSNKFQTSVECLPQIERLAVTLRFLATGDSFKSLSYLFKFSSKTIYRCVQDVCKALNQELKNEIMV</sequence>
<evidence type="ECO:0000313" key="2">
    <source>
        <dbReference type="Proteomes" id="UP000478052"/>
    </source>
</evidence>
<protein>
    <submittedName>
        <fullName evidence="1">Protein ANTAGONIST OF LIKE HETEROCHROMATIN PROTEIN 1-like</fullName>
    </submittedName>
</protein>
<keyword evidence="2" id="KW-1185">Reference proteome</keyword>
<dbReference type="OrthoDB" id="10457151at2759"/>
<gene>
    <name evidence="1" type="ORF">FWK35_00016939</name>
</gene>
<proteinExistence type="predicted"/>
<feature type="non-terminal residue" evidence="1">
    <location>
        <position position="185"/>
    </location>
</feature>
<accession>A0A6G0YHB0</accession>